<proteinExistence type="predicted"/>
<evidence type="ECO:0000256" key="1">
    <source>
        <dbReference type="ARBA" id="ARBA00022729"/>
    </source>
</evidence>
<feature type="chain" id="PRO_5043427221" description="Gnk2-homologous domain-containing protein" evidence="3">
    <location>
        <begin position="30"/>
        <end position="133"/>
    </location>
</feature>
<dbReference type="InterPro" id="IPR038408">
    <property type="entry name" value="GNK2_sf"/>
</dbReference>
<dbReference type="CDD" id="cd23509">
    <property type="entry name" value="Gnk2-like"/>
    <property type="match status" value="1"/>
</dbReference>
<organism evidence="5 6">
    <name type="scientific">Linum trigynum</name>
    <dbReference type="NCBI Taxonomy" id="586398"/>
    <lineage>
        <taxon>Eukaryota</taxon>
        <taxon>Viridiplantae</taxon>
        <taxon>Streptophyta</taxon>
        <taxon>Embryophyta</taxon>
        <taxon>Tracheophyta</taxon>
        <taxon>Spermatophyta</taxon>
        <taxon>Magnoliopsida</taxon>
        <taxon>eudicotyledons</taxon>
        <taxon>Gunneridae</taxon>
        <taxon>Pentapetalae</taxon>
        <taxon>rosids</taxon>
        <taxon>fabids</taxon>
        <taxon>Malpighiales</taxon>
        <taxon>Linaceae</taxon>
        <taxon>Linum</taxon>
    </lineage>
</organism>
<name>A0AAV2CBX5_9ROSI</name>
<evidence type="ECO:0000256" key="3">
    <source>
        <dbReference type="SAM" id="SignalP"/>
    </source>
</evidence>
<feature type="domain" description="Gnk2-homologous" evidence="4">
    <location>
        <begin position="27"/>
        <end position="133"/>
    </location>
</feature>
<gene>
    <name evidence="5" type="ORF">LTRI10_LOCUS1170</name>
</gene>
<dbReference type="Pfam" id="PF01657">
    <property type="entry name" value="Stress-antifung"/>
    <property type="match status" value="1"/>
</dbReference>
<evidence type="ECO:0000259" key="4">
    <source>
        <dbReference type="PROSITE" id="PS51473"/>
    </source>
</evidence>
<dbReference type="AlphaFoldDB" id="A0AAV2CBX5"/>
<feature type="signal peptide" evidence="3">
    <location>
        <begin position="1"/>
        <end position="29"/>
    </location>
</feature>
<dbReference type="PROSITE" id="PS51473">
    <property type="entry name" value="GNK2"/>
    <property type="match status" value="1"/>
</dbReference>
<keyword evidence="6" id="KW-1185">Reference proteome</keyword>
<dbReference type="InterPro" id="IPR002902">
    <property type="entry name" value="GNK2"/>
</dbReference>
<dbReference type="Gene3D" id="3.30.430.20">
    <property type="entry name" value="Gnk2 domain, C-X8-C-X2-C motif"/>
    <property type="match status" value="1"/>
</dbReference>
<dbReference type="EMBL" id="OZ034813">
    <property type="protein sequence ID" value="CAL1353255.1"/>
    <property type="molecule type" value="Genomic_DNA"/>
</dbReference>
<keyword evidence="2" id="KW-0677">Repeat</keyword>
<protein>
    <recommendedName>
        <fullName evidence="4">Gnk2-homologous domain-containing protein</fullName>
    </recommendedName>
</protein>
<evidence type="ECO:0000256" key="2">
    <source>
        <dbReference type="ARBA" id="ARBA00022737"/>
    </source>
</evidence>
<evidence type="ECO:0000313" key="5">
    <source>
        <dbReference type="EMBL" id="CAL1353255.1"/>
    </source>
</evidence>
<dbReference type="Proteomes" id="UP001497516">
    <property type="component" value="Chromosome 1"/>
</dbReference>
<evidence type="ECO:0000313" key="6">
    <source>
        <dbReference type="Proteomes" id="UP001497516"/>
    </source>
</evidence>
<reference evidence="5 6" key="1">
    <citation type="submission" date="2024-04" db="EMBL/GenBank/DDBJ databases">
        <authorList>
            <person name="Fracassetti M."/>
        </authorList>
    </citation>
    <scope>NUCLEOTIDE SEQUENCE [LARGE SCALE GENOMIC DNA]</scope>
</reference>
<accession>A0AAV2CBX5</accession>
<sequence length="133" mass="13458">MNLSLQKLLTLVVVVVAAAAGTLIEETSAAPNCLGTGASADFEAYKAHVLDELANVTPTMEGYSYSTKFPPPGSTAAPEAVYGSASCTPDVGDSACASCLIGAKLSLAQSCAFALYGAVTLPQCTMSFIAVVE</sequence>
<keyword evidence="1 3" id="KW-0732">Signal</keyword>